<evidence type="ECO:0000256" key="1">
    <source>
        <dbReference type="SAM" id="MobiDB-lite"/>
    </source>
</evidence>
<dbReference type="PANTHER" id="PTHR33272">
    <property type="entry name" value="PROTEIN CBG22877-RELATED"/>
    <property type="match status" value="1"/>
</dbReference>
<dbReference type="Pfam" id="PF14747">
    <property type="entry name" value="DUF4473"/>
    <property type="match status" value="1"/>
</dbReference>
<dbReference type="OrthoDB" id="5864215at2759"/>
<dbReference type="InParanoid" id="G0NX59"/>
<name>G0NX59_CAEBE</name>
<protein>
    <submittedName>
        <fullName evidence="3">Uncharacterized protein</fullName>
    </submittedName>
</protein>
<reference evidence="4" key="1">
    <citation type="submission" date="2011-07" db="EMBL/GenBank/DDBJ databases">
        <authorList>
            <consortium name="Caenorhabditis brenneri Sequencing and Analysis Consortium"/>
            <person name="Wilson R.K."/>
        </authorList>
    </citation>
    <scope>NUCLEOTIDE SEQUENCE [LARGE SCALE GENOMIC DNA]</scope>
    <source>
        <strain evidence="4">PB2801</strain>
    </source>
</reference>
<dbReference type="eggNOG" id="ENOG502TI26">
    <property type="taxonomic scope" value="Eukaryota"/>
</dbReference>
<evidence type="ECO:0000313" key="4">
    <source>
        <dbReference type="Proteomes" id="UP000008068"/>
    </source>
</evidence>
<dbReference type="HOGENOM" id="CLU_161560_1_1_1"/>
<dbReference type="FunCoup" id="G0NX59">
    <property type="interactions" value="1899"/>
</dbReference>
<feature type="signal peptide" evidence="2">
    <location>
        <begin position="1"/>
        <end position="17"/>
    </location>
</feature>
<dbReference type="InterPro" id="IPR027913">
    <property type="entry name" value="DUF4473"/>
</dbReference>
<dbReference type="EMBL" id="GL379970">
    <property type="protein sequence ID" value="EGT39428.1"/>
    <property type="molecule type" value="Genomic_DNA"/>
</dbReference>
<dbReference type="Proteomes" id="UP000008068">
    <property type="component" value="Unassembled WGS sequence"/>
</dbReference>
<sequence>MCKLIIAVALLAVAAYAAPPSPPSADEIKAEMVKAGMSDSVAAAIIAIGEKYKDQLEGAKGDKDAAKKVFDEIKTDTDAYIKTQSESEQKAYESFVESKKKEFEGHHSTPAH</sequence>
<dbReference type="AlphaFoldDB" id="G0NX59"/>
<organism evidence="4">
    <name type="scientific">Caenorhabditis brenneri</name>
    <name type="common">Nematode worm</name>
    <dbReference type="NCBI Taxonomy" id="135651"/>
    <lineage>
        <taxon>Eukaryota</taxon>
        <taxon>Metazoa</taxon>
        <taxon>Ecdysozoa</taxon>
        <taxon>Nematoda</taxon>
        <taxon>Chromadorea</taxon>
        <taxon>Rhabditida</taxon>
        <taxon>Rhabditina</taxon>
        <taxon>Rhabditomorpha</taxon>
        <taxon>Rhabditoidea</taxon>
        <taxon>Rhabditidae</taxon>
        <taxon>Peloderinae</taxon>
        <taxon>Caenorhabditis</taxon>
    </lineage>
</organism>
<keyword evidence="4" id="KW-1185">Reference proteome</keyword>
<proteinExistence type="predicted"/>
<gene>
    <name evidence="3" type="ORF">CAEBREN_01691</name>
</gene>
<dbReference type="OMA" id="KEFEGHH"/>
<dbReference type="PANTHER" id="PTHR33272:SF14">
    <property type="entry name" value="TRANSCELLULAR CHAPERONE SIGNALING (X)CROSS TISSUE"/>
    <property type="match status" value="1"/>
</dbReference>
<feature type="region of interest" description="Disordered" evidence="1">
    <location>
        <begin position="81"/>
        <end position="112"/>
    </location>
</feature>
<accession>G0NX59</accession>
<feature type="chain" id="PRO_5003405926" evidence="2">
    <location>
        <begin position="18"/>
        <end position="112"/>
    </location>
</feature>
<evidence type="ECO:0000313" key="3">
    <source>
        <dbReference type="EMBL" id="EGT39428.1"/>
    </source>
</evidence>
<keyword evidence="2" id="KW-0732">Signal</keyword>
<evidence type="ECO:0000256" key="2">
    <source>
        <dbReference type="SAM" id="SignalP"/>
    </source>
</evidence>